<dbReference type="PANTHER" id="PTHR22975:SF9">
    <property type="entry name" value="ECHINUS SPLICE FORM 3"/>
    <property type="match status" value="1"/>
</dbReference>
<keyword evidence="1" id="KW-0833">Ubl conjugation pathway</keyword>
<dbReference type="InterPro" id="IPR006865">
    <property type="entry name" value="DUF629"/>
</dbReference>
<dbReference type="Pfam" id="PF04780">
    <property type="entry name" value="DUF629"/>
    <property type="match status" value="1"/>
</dbReference>
<proteinExistence type="predicted"/>
<dbReference type="Gene3D" id="1.25.40.10">
    <property type="entry name" value="Tetratricopeptide repeat domain"/>
    <property type="match status" value="1"/>
</dbReference>
<dbReference type="Proteomes" id="UP001324115">
    <property type="component" value="Unassembled WGS sequence"/>
</dbReference>
<evidence type="ECO:0000256" key="1">
    <source>
        <dbReference type="ARBA" id="ARBA00022786"/>
    </source>
</evidence>
<feature type="region of interest" description="Disordered" evidence="4">
    <location>
        <begin position="747"/>
        <end position="789"/>
    </location>
</feature>
<evidence type="ECO:0000313" key="7">
    <source>
        <dbReference type="Proteomes" id="UP001324115"/>
    </source>
</evidence>
<dbReference type="GO" id="GO:0016787">
    <property type="term" value="F:hydrolase activity"/>
    <property type="evidence" value="ECO:0007669"/>
    <property type="project" value="UniProtKB-KW"/>
</dbReference>
<gene>
    <name evidence="6" type="ORF">RGQ29_021211</name>
</gene>
<sequence>MKTKKKRNARAPPSLSDVDDQSPTITKEVEDAMKEHQNGNYTKALNLVEATLSRHPSSALALAALSFCHLKFVFFAKHSTTPVSSDDGLLQLAETFNHVKEAVDSSKRAVHLCPNSLACWFFHVNALFKLTEYDANAGHEPVIEACDAGLAIEFAPEDLATEPRIEEFRTCLRLIKLQSKYLIDTKYLENLKNEIQELQERKEEIEKRAITASKNFETPELMPLPENKSKIKNLKKVVGLDVDTVERQVKTYWNDTMTKDQKKDLLRIQIEDLELHFAKNKLALKVMKQAVEYATGAKNWKFTCNAERFFDAELTEEHMKQAVHLFDSVCPEFLFDSLWDTVESGKWKPVNVVEAKKMLEDLSRNEGGDKDFTKQKWPYCDDRRREEIINKIRAVLRPFVCMKCFCSSHLSALMKLILEMLKKQVPEQLLMEYGINRTLLSVCFLDISELNLVLEFLDGLASICGLWRLVLSLAMEKAIGEHSIANYEKIVFNEDFSWVVFDKRMLRGELMVPNDGAAVTSSADDEIELNDDEYKDDILDWLLKGGTTIGEQLKQWTNLREASRSQGKELCKIYEAELHRLLNICEKKVQYLRDIKVWQNLESICVKEDKRREEFGYEQLSYKYLLSNQRQIASTNGNIFELDILWNILREDHVDNEIKLWIEKQIDEMDAKLYKLDAIIRTTTINMQQTGKKINAVTNYDYRSILVPLLKSFMRAQLEELANKDAEKKYEAVEEALLSEFRDLDKKKKTDKGGGNARQGQGNSKEKNKKRDKINSLPEAHGGDIPPNLEIVGPVAIDELEQDKWKLLHVECGGERSKNA</sequence>
<evidence type="ECO:0000256" key="2">
    <source>
        <dbReference type="ARBA" id="ARBA00022801"/>
    </source>
</evidence>
<evidence type="ECO:0000313" key="6">
    <source>
        <dbReference type="EMBL" id="KAK4590920.1"/>
    </source>
</evidence>
<comment type="caution">
    <text evidence="6">The sequence shown here is derived from an EMBL/GenBank/DDBJ whole genome shotgun (WGS) entry which is preliminary data.</text>
</comment>
<dbReference type="PANTHER" id="PTHR22975">
    <property type="entry name" value="UBIQUITIN SPECIFIC PROTEINASE"/>
    <property type="match status" value="1"/>
</dbReference>
<keyword evidence="3" id="KW-0175">Coiled coil</keyword>
<dbReference type="InterPro" id="IPR011990">
    <property type="entry name" value="TPR-like_helical_dom_sf"/>
</dbReference>
<evidence type="ECO:0000259" key="5">
    <source>
        <dbReference type="Pfam" id="PF04780"/>
    </source>
</evidence>
<keyword evidence="7" id="KW-1185">Reference proteome</keyword>
<reference evidence="6 7" key="1">
    <citation type="journal article" date="2023" name="G3 (Bethesda)">
        <title>A haplotype-resolved chromosome-scale genome for Quercus rubra L. provides insights into the genetics of adaptive traits for red oak species.</title>
        <authorList>
            <person name="Kapoor B."/>
            <person name="Jenkins J."/>
            <person name="Schmutz J."/>
            <person name="Zhebentyayeva T."/>
            <person name="Kuelheim C."/>
            <person name="Coggeshall M."/>
            <person name="Heim C."/>
            <person name="Lasky J.R."/>
            <person name="Leites L."/>
            <person name="Islam-Faridi N."/>
            <person name="Romero-Severson J."/>
            <person name="DeLeo V.L."/>
            <person name="Lucas S.M."/>
            <person name="Lazic D."/>
            <person name="Gailing O."/>
            <person name="Carlson J."/>
            <person name="Staton M."/>
        </authorList>
    </citation>
    <scope>NUCLEOTIDE SEQUENCE [LARGE SCALE GENOMIC DNA]</scope>
    <source>
        <strain evidence="6">Pseudo-F2</strain>
    </source>
</reference>
<dbReference type="InterPro" id="IPR052398">
    <property type="entry name" value="Ubiquitin_hydrolase_53/54"/>
</dbReference>
<dbReference type="SUPFAM" id="SSF48439">
    <property type="entry name" value="Protein prenylyltransferase"/>
    <property type="match status" value="1"/>
</dbReference>
<dbReference type="EMBL" id="JAXUIC010000005">
    <property type="protein sequence ID" value="KAK4590920.1"/>
    <property type="molecule type" value="Genomic_DNA"/>
</dbReference>
<evidence type="ECO:0000256" key="4">
    <source>
        <dbReference type="SAM" id="MobiDB-lite"/>
    </source>
</evidence>
<feature type="domain" description="DUF629" evidence="5">
    <location>
        <begin position="248"/>
        <end position="652"/>
    </location>
</feature>
<feature type="region of interest" description="Disordered" evidence="4">
    <location>
        <begin position="1"/>
        <end position="23"/>
    </location>
</feature>
<protein>
    <recommendedName>
        <fullName evidence="5">DUF629 domain-containing protein</fullName>
    </recommendedName>
</protein>
<name>A0AAN7IYI8_QUERU</name>
<evidence type="ECO:0000256" key="3">
    <source>
        <dbReference type="SAM" id="Coils"/>
    </source>
</evidence>
<keyword evidence="2" id="KW-0378">Hydrolase</keyword>
<accession>A0AAN7IYI8</accession>
<feature type="coiled-coil region" evidence="3">
    <location>
        <begin position="181"/>
        <end position="215"/>
    </location>
</feature>
<organism evidence="6 7">
    <name type="scientific">Quercus rubra</name>
    <name type="common">Northern red oak</name>
    <name type="synonym">Quercus borealis</name>
    <dbReference type="NCBI Taxonomy" id="3512"/>
    <lineage>
        <taxon>Eukaryota</taxon>
        <taxon>Viridiplantae</taxon>
        <taxon>Streptophyta</taxon>
        <taxon>Embryophyta</taxon>
        <taxon>Tracheophyta</taxon>
        <taxon>Spermatophyta</taxon>
        <taxon>Magnoliopsida</taxon>
        <taxon>eudicotyledons</taxon>
        <taxon>Gunneridae</taxon>
        <taxon>Pentapetalae</taxon>
        <taxon>rosids</taxon>
        <taxon>fabids</taxon>
        <taxon>Fagales</taxon>
        <taxon>Fagaceae</taxon>
        <taxon>Quercus</taxon>
    </lineage>
</organism>
<dbReference type="AlphaFoldDB" id="A0AAN7IYI8"/>